<dbReference type="EMBL" id="LSRX01001105">
    <property type="protein sequence ID" value="OLP83591.1"/>
    <property type="molecule type" value="Genomic_DNA"/>
</dbReference>
<feature type="region of interest" description="Disordered" evidence="5">
    <location>
        <begin position="526"/>
        <end position="556"/>
    </location>
</feature>
<dbReference type="EC" id="1.1.1.37" evidence="1"/>
<dbReference type="InterPro" id="IPR022383">
    <property type="entry name" value="Lactate/malate_DH_C"/>
</dbReference>
<gene>
    <name evidence="7" type="primary">mdh</name>
    <name evidence="7" type="ORF">AK812_SmicGene35628</name>
</gene>
<dbReference type="PROSITE" id="PS51450">
    <property type="entry name" value="LRR"/>
    <property type="match status" value="1"/>
</dbReference>
<comment type="caution">
    <text evidence="7">The sequence shown here is derived from an EMBL/GenBank/DDBJ whole genome shotgun (WGS) entry which is preliminary data.</text>
</comment>
<dbReference type="AlphaFoldDB" id="A0A1Q9CKZ0"/>
<dbReference type="InterPro" id="IPR002048">
    <property type="entry name" value="EF_hand_dom"/>
</dbReference>
<dbReference type="GO" id="GO:0005509">
    <property type="term" value="F:calcium ion binding"/>
    <property type="evidence" value="ECO:0007669"/>
    <property type="project" value="InterPro"/>
</dbReference>
<evidence type="ECO:0000256" key="1">
    <source>
        <dbReference type="ARBA" id="ARBA00012995"/>
    </source>
</evidence>
<evidence type="ECO:0000313" key="8">
    <source>
        <dbReference type="Proteomes" id="UP000186817"/>
    </source>
</evidence>
<reference evidence="7 8" key="1">
    <citation type="submission" date="2016-02" db="EMBL/GenBank/DDBJ databases">
        <title>Genome analysis of coral dinoflagellate symbionts highlights evolutionary adaptations to a symbiotic lifestyle.</title>
        <authorList>
            <person name="Aranda M."/>
            <person name="Li Y."/>
            <person name="Liew Y.J."/>
            <person name="Baumgarten S."/>
            <person name="Simakov O."/>
            <person name="Wilson M."/>
            <person name="Piel J."/>
            <person name="Ashoor H."/>
            <person name="Bougouffa S."/>
            <person name="Bajic V.B."/>
            <person name="Ryu T."/>
            <person name="Ravasi T."/>
            <person name="Bayer T."/>
            <person name="Micklem G."/>
            <person name="Kim H."/>
            <person name="Bhak J."/>
            <person name="Lajeunesse T.C."/>
            <person name="Voolstra C.R."/>
        </authorList>
    </citation>
    <scope>NUCLEOTIDE SEQUENCE [LARGE SCALE GENOMIC DNA]</scope>
    <source>
        <strain evidence="7 8">CCMP2467</strain>
    </source>
</reference>
<dbReference type="SUPFAM" id="SSF51735">
    <property type="entry name" value="NAD(P)-binding Rossmann-fold domains"/>
    <property type="match status" value="1"/>
</dbReference>
<dbReference type="GO" id="GO:0006099">
    <property type="term" value="P:tricarboxylic acid cycle"/>
    <property type="evidence" value="ECO:0007669"/>
    <property type="project" value="UniProtKB-KW"/>
</dbReference>
<dbReference type="InterPro" id="IPR015955">
    <property type="entry name" value="Lactate_DH/Glyco_Ohase_4_C"/>
</dbReference>
<sequence>MDSVRTKELDRLEEQMLDRMLDSTPGCCNQDSVRTKELDRLEEQMLDRSVSAAVRVASVSRPCLNDPMNRVLFWISSRQMLWALYSFKNNYGILKKSKREDGSVTHEEFAAHFGCQQEYDEVATREALFRSNTSMGQELPPRQLYCWPRAFDEDHNGQLSDAELRMFLEPIEATTVTGTSTTMTATATGSTSYSSTGSTRATMTHTTTGRLWGFTTTYAPIEYFDDQDVDFAEGAEAEVEVRRSPFEYVPEKSNMGRLELEYRMNFKGEMEAWHPLPPGASVSSYTAFNKQGLCLLMALDPLVWELSVYDLTIAMVPAEGIGADLGHIERKCRVKAFIVAGMMAIGWPVSKALHSLAMASEDGQGENDEGDEQACPFLGIRAAEVIMDFDGEGTCLPDVESTLRTVAGDTARTMSTAADVSRWVLALREWTPPQSLAWIGLRHNQLDKHDAADILDTVGTNIHYINLAHNNIKSLQPLADFLEKTVTRISFQHNYLTLPDRRRLGKIRQPKGADYEDLQQTLITRLPKQPADPPSTPRHPSRQLSPTVHRCSKSTTRNQRSWIRKIFQAKKTWEIRGTQLHKRGRFALAVSKSKRLAGEVSFVDSCPVGIRRNGSWEPISNREEDEERFLLRPENLLKHQVDPNSIPYKIAYAWVMESPEAYDPEQPYCPQPGDLLKINANIAKSIVEACAKHCPDATLGLIVNPLYEKAGLDPHKVIGITSLDNVRANKFVHEATDVPIENVSVPVVGGYSFSLSGPSAVPLFSQDASAKSMPEAIAAQMLKRVQDAGNEVVDAKKGMVPRDSDIP</sequence>
<dbReference type="PANTHER" id="PTHR11540:SF16">
    <property type="entry name" value="MALATE DEHYDROGENASE, MITOCHONDRIAL"/>
    <property type="match status" value="1"/>
</dbReference>
<dbReference type="PROSITE" id="PS00018">
    <property type="entry name" value="EF_HAND_1"/>
    <property type="match status" value="1"/>
</dbReference>
<name>A0A1Q9CKZ0_SYMMI</name>
<organism evidence="7 8">
    <name type="scientific">Symbiodinium microadriaticum</name>
    <name type="common">Dinoflagellate</name>
    <name type="synonym">Zooxanthella microadriatica</name>
    <dbReference type="NCBI Taxonomy" id="2951"/>
    <lineage>
        <taxon>Eukaryota</taxon>
        <taxon>Sar</taxon>
        <taxon>Alveolata</taxon>
        <taxon>Dinophyceae</taxon>
        <taxon>Suessiales</taxon>
        <taxon>Symbiodiniaceae</taxon>
        <taxon>Symbiodinium</taxon>
    </lineage>
</organism>
<dbReference type="Proteomes" id="UP000186817">
    <property type="component" value="Unassembled WGS sequence"/>
</dbReference>
<dbReference type="InterPro" id="IPR001611">
    <property type="entry name" value="Leu-rich_rpt"/>
</dbReference>
<accession>A0A1Q9CKZ0</accession>
<dbReference type="SUPFAM" id="SSF56327">
    <property type="entry name" value="LDH C-terminal domain-like"/>
    <property type="match status" value="1"/>
</dbReference>
<dbReference type="OrthoDB" id="4069699at2759"/>
<feature type="domain" description="EF-hand" evidence="6">
    <location>
        <begin position="149"/>
        <end position="174"/>
    </location>
</feature>
<dbReference type="Gene3D" id="3.90.110.10">
    <property type="entry name" value="Lactate dehydrogenase/glycoside hydrolase, family 4, C-terminal"/>
    <property type="match status" value="1"/>
</dbReference>
<dbReference type="InterPro" id="IPR036291">
    <property type="entry name" value="NAD(P)-bd_dom_sf"/>
</dbReference>
<evidence type="ECO:0000256" key="4">
    <source>
        <dbReference type="ARBA" id="ARBA00023027"/>
    </source>
</evidence>
<evidence type="ECO:0000259" key="6">
    <source>
        <dbReference type="PROSITE" id="PS50222"/>
    </source>
</evidence>
<dbReference type="GO" id="GO:0030060">
    <property type="term" value="F:L-malate dehydrogenase (NAD+) activity"/>
    <property type="evidence" value="ECO:0007669"/>
    <property type="project" value="UniProtKB-EC"/>
</dbReference>
<evidence type="ECO:0000256" key="2">
    <source>
        <dbReference type="ARBA" id="ARBA00022532"/>
    </source>
</evidence>
<evidence type="ECO:0000256" key="3">
    <source>
        <dbReference type="ARBA" id="ARBA00023002"/>
    </source>
</evidence>
<dbReference type="Pfam" id="PF02866">
    <property type="entry name" value="Ldh_1_C"/>
    <property type="match status" value="1"/>
</dbReference>
<keyword evidence="8" id="KW-1185">Reference proteome</keyword>
<proteinExistence type="predicted"/>
<dbReference type="GO" id="GO:0005737">
    <property type="term" value="C:cytoplasm"/>
    <property type="evidence" value="ECO:0007669"/>
    <property type="project" value="TreeGrafter"/>
</dbReference>
<dbReference type="PROSITE" id="PS50222">
    <property type="entry name" value="EF_HAND_2"/>
    <property type="match status" value="1"/>
</dbReference>
<dbReference type="Gene3D" id="2.30.130.30">
    <property type="entry name" value="Hypothetical protein"/>
    <property type="match status" value="1"/>
</dbReference>
<evidence type="ECO:0000256" key="5">
    <source>
        <dbReference type="SAM" id="MobiDB-lite"/>
    </source>
</evidence>
<keyword evidence="4" id="KW-0520">NAD</keyword>
<dbReference type="Gene3D" id="3.40.50.720">
    <property type="entry name" value="NAD(P)-binding Rossmann-like Domain"/>
    <property type="match status" value="1"/>
</dbReference>
<dbReference type="PANTHER" id="PTHR11540">
    <property type="entry name" value="MALATE AND LACTATE DEHYDROGENASE"/>
    <property type="match status" value="1"/>
</dbReference>
<evidence type="ECO:0000313" key="7">
    <source>
        <dbReference type="EMBL" id="OLP83591.1"/>
    </source>
</evidence>
<protein>
    <recommendedName>
        <fullName evidence="1">malate dehydrogenase</fullName>
        <ecNumber evidence="1">1.1.1.37</ecNumber>
    </recommendedName>
</protein>
<keyword evidence="3" id="KW-0560">Oxidoreductase</keyword>
<dbReference type="InterPro" id="IPR018247">
    <property type="entry name" value="EF_Hand_1_Ca_BS"/>
</dbReference>
<keyword evidence="2" id="KW-0816">Tricarboxylic acid cycle</keyword>